<feature type="region of interest" description="Disordered" evidence="1">
    <location>
        <begin position="65"/>
        <end position="216"/>
    </location>
</feature>
<evidence type="ECO:0000313" key="2">
    <source>
        <dbReference type="EMBL" id="CDI52441.1"/>
    </source>
</evidence>
<feature type="compositionally biased region" description="Acidic residues" evidence="1">
    <location>
        <begin position="339"/>
        <end position="349"/>
    </location>
</feature>
<dbReference type="EMBL" id="HG529539">
    <property type="protein sequence ID" value="CDI52441.1"/>
    <property type="molecule type" value="Genomic_DNA"/>
</dbReference>
<reference evidence="2" key="1">
    <citation type="journal article" date="2014" name="Genome Biol. Evol.">
        <title>Gene Loss Rather Than Gene Gain Is Associated with a Host Jump from Monocots to Dicots in the Smut Fungus Melanopsichium pennsylvanicum.</title>
        <authorList>
            <person name="Sharma R."/>
            <person name="Mishra B."/>
            <person name="Runge F."/>
            <person name="Thines M."/>
        </authorList>
    </citation>
    <scope>NUCLEOTIDE SEQUENCE</scope>
    <source>
        <strain evidence="2">4</strain>
    </source>
</reference>
<feature type="compositionally biased region" description="Acidic residues" evidence="1">
    <location>
        <begin position="457"/>
        <end position="466"/>
    </location>
</feature>
<feature type="compositionally biased region" description="Low complexity" evidence="1">
    <location>
        <begin position="507"/>
        <end position="528"/>
    </location>
</feature>
<feature type="region of interest" description="Disordered" evidence="1">
    <location>
        <begin position="650"/>
        <end position="678"/>
    </location>
</feature>
<feature type="compositionally biased region" description="Polar residues" evidence="1">
    <location>
        <begin position="148"/>
        <end position="166"/>
    </location>
</feature>
<feature type="compositionally biased region" description="Basic and acidic residues" evidence="1">
    <location>
        <begin position="538"/>
        <end position="548"/>
    </location>
</feature>
<feature type="compositionally biased region" description="Polar residues" evidence="1">
    <location>
        <begin position="549"/>
        <end position="579"/>
    </location>
</feature>
<accession>A0A077R0P0</accession>
<feature type="compositionally biased region" description="Polar residues" evidence="1">
    <location>
        <begin position="183"/>
        <end position="192"/>
    </location>
</feature>
<feature type="region of interest" description="Disordered" evidence="1">
    <location>
        <begin position="237"/>
        <end position="633"/>
    </location>
</feature>
<feature type="region of interest" description="Disordered" evidence="1">
    <location>
        <begin position="1"/>
        <end position="37"/>
    </location>
</feature>
<feature type="compositionally biased region" description="Basic and acidic residues" evidence="1">
    <location>
        <begin position="467"/>
        <end position="481"/>
    </location>
</feature>
<proteinExistence type="predicted"/>
<dbReference type="AlphaFoldDB" id="A0A077R0P0"/>
<feature type="compositionally biased region" description="Basic residues" evidence="1">
    <location>
        <begin position="297"/>
        <end position="306"/>
    </location>
</feature>
<evidence type="ECO:0000256" key="1">
    <source>
        <dbReference type="SAM" id="MobiDB-lite"/>
    </source>
</evidence>
<feature type="compositionally biased region" description="Polar residues" evidence="1">
    <location>
        <begin position="65"/>
        <end position="77"/>
    </location>
</feature>
<feature type="compositionally biased region" description="Low complexity" evidence="1">
    <location>
        <begin position="78"/>
        <end position="92"/>
    </location>
</feature>
<organism evidence="2">
    <name type="scientific">Melanopsichium pennsylvanicum 4</name>
    <dbReference type="NCBI Taxonomy" id="1398559"/>
    <lineage>
        <taxon>Eukaryota</taxon>
        <taxon>Fungi</taxon>
        <taxon>Dikarya</taxon>
        <taxon>Basidiomycota</taxon>
        <taxon>Ustilaginomycotina</taxon>
        <taxon>Ustilaginomycetes</taxon>
        <taxon>Ustilaginales</taxon>
        <taxon>Ustilaginaceae</taxon>
        <taxon>Melanopsichium</taxon>
    </lineage>
</organism>
<sequence length="688" mass="73266">MPLTNSDGGLFQPMSASHPNNFPINSSESVSFATTSATTWPASAVSSSVTTFVDSSAAAPTITEINLLSSPPTSHAASPQPRSSPLRPSTQSNILESPTVTREPPKSIVASPARAQSVARTNDAYVVNSDSEDCAHDTSAAQIPYNRRTPSPVRSNTNQINSTDLGMSTEAPSVYVHIPPSSPSANMPTSANKKAAKSQADKSRPRGSGASDSAYNASASPILDDAAYAAALAAQEETLARRRPTRSATKEVSYSPVCDLHGKPLPSKNNSTKKDANAPSESKSMAITKHLAAEKKGKGKGTKRRAREFSDAGDGEEDRGNTPGPSSTTNARPTQTQTTEDDAELTDEDIGFKSNDRKRARVSNAVSVDSDDEAPPNKSKVVVKLKPRKRAAEGDDDDAKASSGADEAEDGILTPPAPTSPRRSSRKSVPSPKKQQLQEAKMGKDRGRQTKTFDLSHEEEAEEHDEEQPRTSNRRDMDASRKRGKSASLEPAPEAEVDEKQAEAKEASPVPSASASAVSFSKSAHVASNGSHTITDSHTSDKQDKSDSRPSPTSVAIKRTSNCSHSGVIQTSSTLSSPASGPRSFFGKPLTTLLTRNAARRPGLTRKTNIPSLLNHRGIPKPPAPKLAVSKRRMQDDDYEYDAAYEALIGNVKNGSDDEKKEDEEKSDDGGDKALVIDDEVDVELEYD</sequence>
<name>A0A077R0P0_9BASI</name>
<feature type="compositionally biased region" description="Polar residues" evidence="1">
    <location>
        <begin position="14"/>
        <end position="32"/>
    </location>
</feature>
<protein>
    <submittedName>
        <fullName evidence="2">Uncharacterized protein</fullName>
    </submittedName>
</protein>
<feature type="compositionally biased region" description="Polar residues" evidence="1">
    <location>
        <begin position="323"/>
        <end position="333"/>
    </location>
</feature>